<organism evidence="1 2">
    <name type="scientific">Pseudomonas aeruginosa</name>
    <dbReference type="NCBI Taxonomy" id="287"/>
    <lineage>
        <taxon>Bacteria</taxon>
        <taxon>Pseudomonadati</taxon>
        <taxon>Pseudomonadota</taxon>
        <taxon>Gammaproteobacteria</taxon>
        <taxon>Pseudomonadales</taxon>
        <taxon>Pseudomonadaceae</taxon>
        <taxon>Pseudomonas</taxon>
    </lineage>
</organism>
<comment type="caution">
    <text evidence="1">The sequence shown here is derived from an EMBL/GenBank/DDBJ whole genome shotgun (WGS) entry which is preliminary data.</text>
</comment>
<gene>
    <name evidence="1" type="ORF">CAZ10_10320</name>
</gene>
<reference evidence="1 2" key="1">
    <citation type="submission" date="2017-05" db="EMBL/GenBank/DDBJ databases">
        <authorList>
            <person name="Song R."/>
            <person name="Chenine A.L."/>
            <person name="Ruprecht R.M."/>
        </authorList>
    </citation>
    <scope>NUCLEOTIDE SEQUENCE [LARGE SCALE GENOMIC DNA]</scope>
    <source>
        <strain evidence="1 2">S567_C10_BS</strain>
    </source>
</reference>
<sequence>MSGFKSLLTAYLAAHPDFLPPADAGEEVAFERDGLEWKVSVRNGGENFVVTVDCEDLLGWLWLQQAG</sequence>
<dbReference type="AlphaFoldDB" id="A0A241XRV2"/>
<dbReference type="EMBL" id="NFFZ01000004">
    <property type="protein sequence ID" value="OTI63219.1"/>
    <property type="molecule type" value="Genomic_DNA"/>
</dbReference>
<dbReference type="Proteomes" id="UP000194857">
    <property type="component" value="Unassembled WGS sequence"/>
</dbReference>
<accession>A0A241XRV2</accession>
<name>A0A241XRV2_PSEAI</name>
<proteinExistence type="predicted"/>
<evidence type="ECO:0000313" key="1">
    <source>
        <dbReference type="EMBL" id="OTI63219.1"/>
    </source>
</evidence>
<evidence type="ECO:0000313" key="2">
    <source>
        <dbReference type="Proteomes" id="UP000194857"/>
    </source>
</evidence>
<protein>
    <submittedName>
        <fullName evidence="1">Uncharacterized protein</fullName>
    </submittedName>
</protein>
<dbReference type="RefSeq" id="WP_065327476.1">
    <property type="nucleotide sequence ID" value="NZ_NFFZ01000004.1"/>
</dbReference>